<dbReference type="PANTHER" id="PTHR43408">
    <property type="entry name" value="FMN REDUCTASE (NADPH)"/>
    <property type="match status" value="1"/>
</dbReference>
<keyword evidence="2" id="KW-0288">FMN</keyword>
<dbReference type="SUPFAM" id="SSF52218">
    <property type="entry name" value="Flavoproteins"/>
    <property type="match status" value="1"/>
</dbReference>
<dbReference type="KEGG" id="ccho:CCHOA_02675"/>
<dbReference type="PANTHER" id="PTHR43408:SF2">
    <property type="entry name" value="FMN REDUCTASE (NADPH)"/>
    <property type="match status" value="1"/>
</dbReference>
<protein>
    <submittedName>
        <fullName evidence="5">FMN reductase (NADPH)</fullName>
        <ecNumber evidence="5">1.5.1.38</ecNumber>
    </submittedName>
</protein>
<dbReference type="EMBL" id="CP033896">
    <property type="protein sequence ID" value="AZA12951.1"/>
    <property type="molecule type" value="Genomic_DNA"/>
</dbReference>
<dbReference type="Pfam" id="PF03358">
    <property type="entry name" value="FMN_red"/>
    <property type="match status" value="1"/>
</dbReference>
<keyword evidence="6" id="KW-1185">Reference proteome</keyword>
<dbReference type="NCBIfam" id="TIGR04037">
    <property type="entry name" value="LLM_duo_CE1759"/>
    <property type="match status" value="1"/>
</dbReference>
<evidence type="ECO:0000256" key="1">
    <source>
        <dbReference type="ARBA" id="ARBA00022630"/>
    </source>
</evidence>
<dbReference type="InterPro" id="IPR051814">
    <property type="entry name" value="NAD(P)H-dep_FMN_reductase"/>
</dbReference>
<keyword evidence="1" id="KW-0285">Flavoprotein</keyword>
<dbReference type="RefSeq" id="WP_123926424.1">
    <property type="nucleotide sequence ID" value="NZ_CP033896.1"/>
</dbReference>
<evidence type="ECO:0000256" key="2">
    <source>
        <dbReference type="ARBA" id="ARBA00022643"/>
    </source>
</evidence>
<dbReference type="InterPro" id="IPR029039">
    <property type="entry name" value="Flavoprotein-like_sf"/>
</dbReference>
<evidence type="ECO:0000313" key="6">
    <source>
        <dbReference type="Proteomes" id="UP000269019"/>
    </source>
</evidence>
<evidence type="ECO:0000313" key="5">
    <source>
        <dbReference type="EMBL" id="AZA12951.1"/>
    </source>
</evidence>
<name>A0A3G6J4D5_9CORY</name>
<keyword evidence="3 5" id="KW-0560">Oxidoreductase</keyword>
<dbReference type="InterPro" id="IPR005025">
    <property type="entry name" value="FMN_Rdtase-like_dom"/>
</dbReference>
<gene>
    <name evidence="5" type="primary">ssuE</name>
    <name evidence="5" type="ORF">CCHOA_02675</name>
</gene>
<evidence type="ECO:0000259" key="4">
    <source>
        <dbReference type="Pfam" id="PF03358"/>
    </source>
</evidence>
<organism evidence="5 6">
    <name type="scientific">Corynebacterium choanae</name>
    <dbReference type="NCBI Taxonomy" id="1862358"/>
    <lineage>
        <taxon>Bacteria</taxon>
        <taxon>Bacillati</taxon>
        <taxon>Actinomycetota</taxon>
        <taxon>Actinomycetes</taxon>
        <taxon>Mycobacteriales</taxon>
        <taxon>Corynebacteriaceae</taxon>
        <taxon>Corynebacterium</taxon>
    </lineage>
</organism>
<dbReference type="InterPro" id="IPR023932">
    <property type="entry name" value="CE1759_FMN_reduct"/>
</dbReference>
<sequence length="261" mass="27391">MSTKHIVIIQGGMSETSSTALLEQRYRKAIAQRFDTTETTITTISIRNLAHDIADMHLTGVPSQALEAALDTVADATGIIALTPTYAGSYGGLFKAFADVIGNDRIAGTPVLLGATGGSSRHSMMLEMAMRPLFAAMRALTLPVAVFASSDDAHGTVLASRVDLAVAQLRHSLDHGKLPTIADHQFAPTAASSNPPALPAHLAQIAVVEEEVGIATPTNDFGVGGYTTGKGSTVKLLRSDGTKGTLRPDLEDFVPMDDLLK</sequence>
<dbReference type="OrthoDB" id="1643408at2"/>
<dbReference type="AlphaFoldDB" id="A0A3G6J4D5"/>
<dbReference type="Proteomes" id="UP000269019">
    <property type="component" value="Chromosome"/>
</dbReference>
<feature type="domain" description="NADPH-dependent FMN reductase-like" evidence="4">
    <location>
        <begin position="6"/>
        <end position="151"/>
    </location>
</feature>
<dbReference type="EC" id="1.5.1.38" evidence="5"/>
<evidence type="ECO:0000256" key="3">
    <source>
        <dbReference type="ARBA" id="ARBA00023002"/>
    </source>
</evidence>
<dbReference type="Gene3D" id="3.40.50.360">
    <property type="match status" value="1"/>
</dbReference>
<accession>A0A3G6J4D5</accession>
<reference evidence="5 6" key="1">
    <citation type="submission" date="2018-11" db="EMBL/GenBank/DDBJ databases">
        <authorList>
            <person name="Kleinhagauer T."/>
            <person name="Glaeser S.P."/>
            <person name="Spergser J."/>
            <person name="Ruckert C."/>
            <person name="Kaempfer P."/>
            <person name="Busse H.-J."/>
        </authorList>
    </citation>
    <scope>NUCLEOTIDE SEQUENCE [LARGE SCALE GENOMIC DNA]</scope>
    <source>
        <strain evidence="5 6">200CH</strain>
    </source>
</reference>
<proteinExistence type="predicted"/>
<dbReference type="GO" id="GO:0052873">
    <property type="term" value="F:FMN reductase (NADPH) activity"/>
    <property type="evidence" value="ECO:0007669"/>
    <property type="project" value="UniProtKB-EC"/>
</dbReference>